<dbReference type="PANTHER" id="PTHR46273">
    <property type="entry name" value="MYOSUPPRESSIN RECEPTOR 1, ISOFORM B-RELATED"/>
    <property type="match status" value="1"/>
</dbReference>
<evidence type="ECO:0000256" key="1">
    <source>
        <dbReference type="ARBA" id="ARBA00004370"/>
    </source>
</evidence>
<dbReference type="InterPro" id="IPR053219">
    <property type="entry name" value="GPCR_Dmsr-1"/>
</dbReference>
<comment type="similarity">
    <text evidence="2">Belongs to the G-protein coupled receptor 1 family.</text>
</comment>
<dbReference type="PROSITE" id="PS50262">
    <property type="entry name" value="G_PROTEIN_RECEP_F1_2"/>
    <property type="match status" value="1"/>
</dbReference>
<protein>
    <recommendedName>
        <fullName evidence="7">G-protein coupled receptors family 1 profile domain-containing protein</fullName>
    </recommendedName>
</protein>
<evidence type="ECO:0000256" key="6">
    <source>
        <dbReference type="SAM" id="Phobius"/>
    </source>
</evidence>
<dbReference type="Pfam" id="PF10324">
    <property type="entry name" value="7TM_GPCR_Srw"/>
    <property type="match status" value="1"/>
</dbReference>
<proteinExistence type="inferred from homology"/>
<accession>A0AAD7ZXH1</accession>
<dbReference type="GO" id="GO:0005886">
    <property type="term" value="C:plasma membrane"/>
    <property type="evidence" value="ECO:0007669"/>
    <property type="project" value="TreeGrafter"/>
</dbReference>
<name>A0AAD7ZXH1_DIPPU</name>
<feature type="transmembrane region" description="Helical" evidence="6">
    <location>
        <begin position="187"/>
        <end position="213"/>
    </location>
</feature>
<dbReference type="InterPro" id="IPR017452">
    <property type="entry name" value="GPCR_Rhodpsn_7TM"/>
</dbReference>
<dbReference type="InterPro" id="IPR000276">
    <property type="entry name" value="GPCR_Rhodpsn"/>
</dbReference>
<sequence length="449" mass="51750">ETKFDFKLRHCLQHILLRSKPLSKATSSRLFYLNNAFNAFSELMESKNSSINITEVYETWKRLNLTEIEIIKILSGNDFRLIELINSTNPTTVMTECYCSGTLREILIKYRSMHGYLSLIVCFFGTVANALNVAVLTRKDMACAPINKILTALAIADMLVMVEYIPYASYQYLVLPNEVNMPYRWAVFVLFHSHFTQVLHTISICLTLVLAIWRYIAIRFPERSYMLCTDRRCNMAIAIGYILPLIVCIPTYILFKIQATLVLEHGEVIVLYHIGMEDDELYDVIFWIYSIIIKLLPCVILTVISCWLIKALYRANRRKQALKGYNNCNNPLAQEKRQTTKSEKRTDRTTKMLVAVLLLFLITEFPQGILGLLSGLLGKCFFRTCYYLFGEVMDILALLNGAINFILYCSMSRQFRMTFAILFKPQVLIKWSAPSSMATEIQSTYTPHS</sequence>
<dbReference type="SUPFAM" id="SSF81321">
    <property type="entry name" value="Family A G protein-coupled receptor-like"/>
    <property type="match status" value="1"/>
</dbReference>
<dbReference type="Gene3D" id="1.20.1070.10">
    <property type="entry name" value="Rhodopsin 7-helix transmembrane proteins"/>
    <property type="match status" value="1"/>
</dbReference>
<feature type="transmembrane region" description="Helical" evidence="6">
    <location>
        <begin position="286"/>
        <end position="309"/>
    </location>
</feature>
<reference evidence="8" key="1">
    <citation type="journal article" date="2023" name="IScience">
        <title>Live-bearing cockroach genome reveals convergent evolutionary mechanisms linked to viviparity in insects and beyond.</title>
        <authorList>
            <person name="Fouks B."/>
            <person name="Harrison M.C."/>
            <person name="Mikhailova A.A."/>
            <person name="Marchal E."/>
            <person name="English S."/>
            <person name="Carruthers M."/>
            <person name="Jennings E.C."/>
            <person name="Chiamaka E.L."/>
            <person name="Frigard R.A."/>
            <person name="Pippel M."/>
            <person name="Attardo G.M."/>
            <person name="Benoit J.B."/>
            <person name="Bornberg-Bauer E."/>
            <person name="Tobe S.S."/>
        </authorList>
    </citation>
    <scope>NUCLEOTIDE SEQUENCE</scope>
    <source>
        <strain evidence="8">Stay&amp;Tobe</strain>
    </source>
</reference>
<feature type="domain" description="G-protein coupled receptors family 1 profile" evidence="7">
    <location>
        <begin position="128"/>
        <end position="408"/>
    </location>
</feature>
<feature type="non-terminal residue" evidence="8">
    <location>
        <position position="1"/>
    </location>
</feature>
<evidence type="ECO:0000256" key="3">
    <source>
        <dbReference type="ARBA" id="ARBA00022692"/>
    </source>
</evidence>
<dbReference type="PANTHER" id="PTHR46273:SF4">
    <property type="entry name" value="AT19640P"/>
    <property type="match status" value="1"/>
</dbReference>
<comment type="caution">
    <text evidence="8">The sequence shown here is derived from an EMBL/GenBank/DDBJ whole genome shotgun (WGS) entry which is preliminary data.</text>
</comment>
<dbReference type="InterPro" id="IPR019427">
    <property type="entry name" value="7TM_GPCR_serpentine_rcpt_Srw"/>
</dbReference>
<dbReference type="CDD" id="cd14978">
    <property type="entry name" value="7tmA_FMRFamide_R-like"/>
    <property type="match status" value="1"/>
</dbReference>
<evidence type="ECO:0000256" key="4">
    <source>
        <dbReference type="ARBA" id="ARBA00022989"/>
    </source>
</evidence>
<evidence type="ECO:0000259" key="7">
    <source>
        <dbReference type="PROSITE" id="PS50262"/>
    </source>
</evidence>
<dbReference type="EMBL" id="JASPKZ010005675">
    <property type="protein sequence ID" value="KAJ9588517.1"/>
    <property type="molecule type" value="Genomic_DNA"/>
</dbReference>
<dbReference type="AlphaFoldDB" id="A0AAD7ZXH1"/>
<evidence type="ECO:0000256" key="2">
    <source>
        <dbReference type="ARBA" id="ARBA00010663"/>
    </source>
</evidence>
<organism evidence="8 9">
    <name type="scientific">Diploptera punctata</name>
    <name type="common">Pacific beetle cockroach</name>
    <dbReference type="NCBI Taxonomy" id="6984"/>
    <lineage>
        <taxon>Eukaryota</taxon>
        <taxon>Metazoa</taxon>
        <taxon>Ecdysozoa</taxon>
        <taxon>Arthropoda</taxon>
        <taxon>Hexapoda</taxon>
        <taxon>Insecta</taxon>
        <taxon>Pterygota</taxon>
        <taxon>Neoptera</taxon>
        <taxon>Polyneoptera</taxon>
        <taxon>Dictyoptera</taxon>
        <taxon>Blattodea</taxon>
        <taxon>Blaberoidea</taxon>
        <taxon>Blaberidae</taxon>
        <taxon>Diplopterinae</taxon>
        <taxon>Diploptera</taxon>
    </lineage>
</organism>
<reference evidence="8" key="2">
    <citation type="submission" date="2023-05" db="EMBL/GenBank/DDBJ databases">
        <authorList>
            <person name="Fouks B."/>
        </authorList>
    </citation>
    <scope>NUCLEOTIDE SEQUENCE</scope>
    <source>
        <strain evidence="8">Stay&amp;Tobe</strain>
        <tissue evidence="8">Testes</tissue>
    </source>
</reference>
<keyword evidence="3 6" id="KW-0812">Transmembrane</keyword>
<gene>
    <name evidence="8" type="ORF">L9F63_018114</name>
</gene>
<keyword evidence="9" id="KW-1185">Reference proteome</keyword>
<feature type="transmembrane region" description="Helical" evidence="6">
    <location>
        <begin position="352"/>
        <end position="374"/>
    </location>
</feature>
<dbReference type="Proteomes" id="UP001233999">
    <property type="component" value="Unassembled WGS sequence"/>
</dbReference>
<dbReference type="GO" id="GO:0008528">
    <property type="term" value="F:G protein-coupled peptide receptor activity"/>
    <property type="evidence" value="ECO:0007669"/>
    <property type="project" value="InterPro"/>
</dbReference>
<feature type="transmembrane region" description="Helical" evidence="6">
    <location>
        <begin position="234"/>
        <end position="255"/>
    </location>
</feature>
<feature type="transmembrane region" description="Helical" evidence="6">
    <location>
        <begin position="149"/>
        <end position="167"/>
    </location>
</feature>
<keyword evidence="4 6" id="KW-1133">Transmembrane helix</keyword>
<keyword evidence="5 6" id="KW-0472">Membrane</keyword>
<feature type="transmembrane region" description="Helical" evidence="6">
    <location>
        <begin position="116"/>
        <end position="137"/>
    </location>
</feature>
<evidence type="ECO:0000256" key="5">
    <source>
        <dbReference type="ARBA" id="ARBA00023136"/>
    </source>
</evidence>
<evidence type="ECO:0000313" key="8">
    <source>
        <dbReference type="EMBL" id="KAJ9588517.1"/>
    </source>
</evidence>
<evidence type="ECO:0000313" key="9">
    <source>
        <dbReference type="Proteomes" id="UP001233999"/>
    </source>
</evidence>
<feature type="transmembrane region" description="Helical" evidence="6">
    <location>
        <begin position="386"/>
        <end position="407"/>
    </location>
</feature>
<dbReference type="PRINTS" id="PR00237">
    <property type="entry name" value="GPCRRHODOPSN"/>
</dbReference>
<comment type="subcellular location">
    <subcellularLocation>
        <location evidence="1">Membrane</location>
    </subcellularLocation>
</comment>
<feature type="non-terminal residue" evidence="8">
    <location>
        <position position="449"/>
    </location>
</feature>